<sequence length="121" mass="13195">MVICAANRLQSLPDSCYRCQRLGHVVANCPIPTRRLPQQPIPLISASCLSSPLSLQRPSPLQSIMLSANDNRPFGLSDSLSRLAPHTSSCVTPRFASMTENSPCPSVGWAILMMKVFHLCC</sequence>
<accession>A0ACC2BSL8</accession>
<dbReference type="Proteomes" id="UP001162992">
    <property type="component" value="Chromosome 13"/>
</dbReference>
<evidence type="ECO:0000313" key="1">
    <source>
        <dbReference type="EMBL" id="KAJ7532746.1"/>
    </source>
</evidence>
<organism evidence="1 2">
    <name type="scientific">Diphasiastrum complanatum</name>
    <name type="common">Issler's clubmoss</name>
    <name type="synonym">Lycopodium complanatum</name>
    <dbReference type="NCBI Taxonomy" id="34168"/>
    <lineage>
        <taxon>Eukaryota</taxon>
        <taxon>Viridiplantae</taxon>
        <taxon>Streptophyta</taxon>
        <taxon>Embryophyta</taxon>
        <taxon>Tracheophyta</taxon>
        <taxon>Lycopodiopsida</taxon>
        <taxon>Lycopodiales</taxon>
        <taxon>Lycopodiaceae</taxon>
        <taxon>Lycopodioideae</taxon>
        <taxon>Diphasiastrum</taxon>
    </lineage>
</organism>
<reference evidence="2" key="1">
    <citation type="journal article" date="2024" name="Proc. Natl. Acad. Sci. U.S.A.">
        <title>Extraordinary preservation of gene collinearity over three hundred million years revealed in homosporous lycophytes.</title>
        <authorList>
            <person name="Li C."/>
            <person name="Wickell D."/>
            <person name="Kuo L.Y."/>
            <person name="Chen X."/>
            <person name="Nie B."/>
            <person name="Liao X."/>
            <person name="Peng D."/>
            <person name="Ji J."/>
            <person name="Jenkins J."/>
            <person name="Williams M."/>
            <person name="Shu S."/>
            <person name="Plott C."/>
            <person name="Barry K."/>
            <person name="Rajasekar S."/>
            <person name="Grimwood J."/>
            <person name="Han X."/>
            <person name="Sun S."/>
            <person name="Hou Z."/>
            <person name="He W."/>
            <person name="Dai G."/>
            <person name="Sun C."/>
            <person name="Schmutz J."/>
            <person name="Leebens-Mack J.H."/>
            <person name="Li F.W."/>
            <person name="Wang L."/>
        </authorList>
    </citation>
    <scope>NUCLEOTIDE SEQUENCE [LARGE SCALE GENOMIC DNA]</scope>
    <source>
        <strain evidence="2">cv. PW_Plant_1</strain>
    </source>
</reference>
<proteinExistence type="predicted"/>
<keyword evidence="2" id="KW-1185">Reference proteome</keyword>
<protein>
    <submittedName>
        <fullName evidence="1">Uncharacterized protein</fullName>
    </submittedName>
</protein>
<comment type="caution">
    <text evidence="1">The sequence shown here is derived from an EMBL/GenBank/DDBJ whole genome shotgun (WGS) entry which is preliminary data.</text>
</comment>
<evidence type="ECO:0000313" key="2">
    <source>
        <dbReference type="Proteomes" id="UP001162992"/>
    </source>
</evidence>
<dbReference type="EMBL" id="CM055104">
    <property type="protein sequence ID" value="KAJ7532746.1"/>
    <property type="molecule type" value="Genomic_DNA"/>
</dbReference>
<gene>
    <name evidence="1" type="ORF">O6H91_13G017900</name>
</gene>
<name>A0ACC2BSL8_DIPCM</name>